<evidence type="ECO:0000256" key="3">
    <source>
        <dbReference type="ARBA" id="ARBA00006171"/>
    </source>
</evidence>
<proteinExistence type="inferred from homology"/>
<dbReference type="Pfam" id="PF13419">
    <property type="entry name" value="HAD_2"/>
    <property type="match status" value="1"/>
</dbReference>
<dbReference type="eggNOG" id="COG0546">
    <property type="taxonomic scope" value="Bacteria"/>
</dbReference>
<dbReference type="CDD" id="cd01427">
    <property type="entry name" value="HAD_like"/>
    <property type="match status" value="1"/>
</dbReference>
<reference evidence="5 6" key="1">
    <citation type="submission" date="2008-06" db="EMBL/GenBank/DDBJ databases">
        <title>Complete sequence of Chloroherpeton thalassium ATCC 35110.</title>
        <authorList>
            <consortium name="US DOE Joint Genome Institute"/>
            <person name="Lucas S."/>
            <person name="Copeland A."/>
            <person name="Lapidus A."/>
            <person name="Glavina del Rio T."/>
            <person name="Dalin E."/>
            <person name="Tice H."/>
            <person name="Bruce D."/>
            <person name="Goodwin L."/>
            <person name="Pitluck S."/>
            <person name="Schmutz J."/>
            <person name="Larimer F."/>
            <person name="Land M."/>
            <person name="Hauser L."/>
            <person name="Kyrpides N."/>
            <person name="Mikhailova N."/>
            <person name="Liu Z."/>
            <person name="Li T."/>
            <person name="Zhao F."/>
            <person name="Overmann J."/>
            <person name="Bryant D.A."/>
            <person name="Richardson P."/>
        </authorList>
    </citation>
    <scope>NUCLEOTIDE SEQUENCE [LARGE SCALE GENOMIC DNA]</scope>
    <source>
        <strain evidence="6">ATCC 35110 / GB-78</strain>
    </source>
</reference>
<sequence length="205" mass="24413">MRFNYKTIFWDFDGVLMESNTIRDIGFRKVLQNYPSEQVEQLIVFHKKNGGLSRYVKFRYFFEDIRFEKVDEEKIYQLADDFSVLMRNLLIDNSLLIDETIAFVKDNYDKYDMYIVSGSDERELRFLCEKLFIDKYFKGIYGSPTPKTALIEKVLRENTAYLREECVLVGDSINDYEAAKQNSIHFEAYNSDELNKFNTNKESIF</sequence>
<comment type="pathway">
    <text evidence="2">Organic acid metabolism; glycolate biosynthesis; glycolate from 2-phosphoglycolate: step 1/1.</text>
</comment>
<dbReference type="SFLD" id="SFLDG01129">
    <property type="entry name" value="C1.5:_HAD__Beta-PGM__Phosphata"/>
    <property type="match status" value="1"/>
</dbReference>
<gene>
    <name evidence="5" type="ordered locus">Ctha_2139</name>
</gene>
<dbReference type="InterPro" id="IPR036412">
    <property type="entry name" value="HAD-like_sf"/>
</dbReference>
<dbReference type="AlphaFoldDB" id="B3QVJ1"/>
<dbReference type="Gene3D" id="1.10.150.240">
    <property type="entry name" value="Putative phosphatase, domain 2"/>
    <property type="match status" value="1"/>
</dbReference>
<organism evidence="5 6">
    <name type="scientific">Chloroherpeton thalassium (strain ATCC 35110 / GB-78)</name>
    <dbReference type="NCBI Taxonomy" id="517418"/>
    <lineage>
        <taxon>Bacteria</taxon>
        <taxon>Pseudomonadati</taxon>
        <taxon>Chlorobiota</taxon>
        <taxon>Chlorobiia</taxon>
        <taxon>Chlorobiales</taxon>
        <taxon>Chloroherpetonaceae</taxon>
        <taxon>Chloroherpeton</taxon>
    </lineage>
</organism>
<dbReference type="RefSeq" id="WP_012500674.1">
    <property type="nucleotide sequence ID" value="NC_011026.1"/>
</dbReference>
<dbReference type="STRING" id="517418.Ctha_2139"/>
<evidence type="ECO:0000256" key="2">
    <source>
        <dbReference type="ARBA" id="ARBA00004818"/>
    </source>
</evidence>
<dbReference type="GO" id="GO:0006281">
    <property type="term" value="P:DNA repair"/>
    <property type="evidence" value="ECO:0007669"/>
    <property type="project" value="TreeGrafter"/>
</dbReference>
<dbReference type="PANTHER" id="PTHR43434">
    <property type="entry name" value="PHOSPHOGLYCOLATE PHOSPHATASE"/>
    <property type="match status" value="1"/>
</dbReference>
<dbReference type="NCBIfam" id="TIGR01549">
    <property type="entry name" value="HAD-SF-IA-v1"/>
    <property type="match status" value="1"/>
</dbReference>
<dbReference type="InterPro" id="IPR041492">
    <property type="entry name" value="HAD_2"/>
</dbReference>
<dbReference type="Proteomes" id="UP000001208">
    <property type="component" value="Chromosome"/>
</dbReference>
<dbReference type="Gene3D" id="3.40.50.1000">
    <property type="entry name" value="HAD superfamily/HAD-like"/>
    <property type="match status" value="1"/>
</dbReference>
<dbReference type="OrthoDB" id="9807630at2"/>
<evidence type="ECO:0000256" key="1">
    <source>
        <dbReference type="ARBA" id="ARBA00000830"/>
    </source>
</evidence>
<dbReference type="PANTHER" id="PTHR43434:SF1">
    <property type="entry name" value="PHOSPHOGLYCOLATE PHOSPHATASE"/>
    <property type="match status" value="1"/>
</dbReference>
<dbReference type="GO" id="GO:0008967">
    <property type="term" value="F:phosphoglycolate phosphatase activity"/>
    <property type="evidence" value="ECO:0007669"/>
    <property type="project" value="UniProtKB-EC"/>
</dbReference>
<protein>
    <recommendedName>
        <fullName evidence="4">phosphoglycolate phosphatase</fullName>
        <ecNumber evidence="4">3.1.3.18</ecNumber>
    </recommendedName>
</protein>
<dbReference type="HOGENOM" id="CLU_100976_1_0_10"/>
<evidence type="ECO:0000313" key="5">
    <source>
        <dbReference type="EMBL" id="ACF14591.1"/>
    </source>
</evidence>
<evidence type="ECO:0000256" key="4">
    <source>
        <dbReference type="ARBA" id="ARBA00013078"/>
    </source>
</evidence>
<evidence type="ECO:0000313" key="6">
    <source>
        <dbReference type="Proteomes" id="UP000001208"/>
    </source>
</evidence>
<dbReference type="SUPFAM" id="SSF56784">
    <property type="entry name" value="HAD-like"/>
    <property type="match status" value="1"/>
</dbReference>
<dbReference type="InterPro" id="IPR023214">
    <property type="entry name" value="HAD_sf"/>
</dbReference>
<dbReference type="InterPro" id="IPR023198">
    <property type="entry name" value="PGP-like_dom2"/>
</dbReference>
<name>B3QVJ1_CHLT3</name>
<comment type="similarity">
    <text evidence="3">Belongs to the HAD-like hydrolase superfamily. CbbY/CbbZ/Gph/YieH family.</text>
</comment>
<dbReference type="EC" id="3.1.3.18" evidence="4"/>
<dbReference type="KEGG" id="cts:Ctha_2139"/>
<keyword evidence="6" id="KW-1185">Reference proteome</keyword>
<dbReference type="InterPro" id="IPR006439">
    <property type="entry name" value="HAD-SF_hydro_IA"/>
</dbReference>
<dbReference type="SFLD" id="SFLDS00003">
    <property type="entry name" value="Haloacid_Dehalogenase"/>
    <property type="match status" value="1"/>
</dbReference>
<dbReference type="EMBL" id="CP001100">
    <property type="protein sequence ID" value="ACF14591.1"/>
    <property type="molecule type" value="Genomic_DNA"/>
</dbReference>
<dbReference type="InterPro" id="IPR050155">
    <property type="entry name" value="HAD-like_hydrolase_sf"/>
</dbReference>
<dbReference type="GO" id="GO:0005829">
    <property type="term" value="C:cytosol"/>
    <property type="evidence" value="ECO:0007669"/>
    <property type="project" value="TreeGrafter"/>
</dbReference>
<accession>B3QVJ1</accession>
<comment type="catalytic activity">
    <reaction evidence="1">
        <text>2-phosphoglycolate + H2O = glycolate + phosphate</text>
        <dbReference type="Rhea" id="RHEA:14369"/>
        <dbReference type="ChEBI" id="CHEBI:15377"/>
        <dbReference type="ChEBI" id="CHEBI:29805"/>
        <dbReference type="ChEBI" id="CHEBI:43474"/>
        <dbReference type="ChEBI" id="CHEBI:58033"/>
        <dbReference type="EC" id="3.1.3.18"/>
    </reaction>
</comment>
<keyword evidence="5" id="KW-0378">Hydrolase</keyword>